<protein>
    <submittedName>
        <fullName evidence="2">Predicted 3'-5' exonuclease related to the exonuclease domain of PolB</fullName>
    </submittedName>
</protein>
<dbReference type="RefSeq" id="WP_062333247.1">
    <property type="nucleotide sequence ID" value="NZ_CBCRZU010000008.1"/>
</dbReference>
<dbReference type="CDD" id="cd05782">
    <property type="entry name" value="DNA_polB_like1_exo"/>
    <property type="match status" value="1"/>
</dbReference>
<dbReference type="Proteomes" id="UP000255230">
    <property type="component" value="Unassembled WGS sequence"/>
</dbReference>
<keyword evidence="3" id="KW-1185">Reference proteome</keyword>
<evidence type="ECO:0000313" key="3">
    <source>
        <dbReference type="Proteomes" id="UP000255230"/>
    </source>
</evidence>
<reference evidence="2 3" key="1">
    <citation type="submission" date="2018-06" db="EMBL/GenBank/DDBJ databases">
        <authorList>
            <consortium name="Pathogen Informatics"/>
            <person name="Doyle S."/>
        </authorList>
    </citation>
    <scope>NUCLEOTIDE SEQUENCE [LARGE SCALE GENOMIC DNA]</scope>
    <source>
        <strain evidence="2 3">NCTC10465</strain>
    </source>
</reference>
<proteinExistence type="predicted"/>
<evidence type="ECO:0000313" key="2">
    <source>
        <dbReference type="EMBL" id="STY98299.1"/>
    </source>
</evidence>
<evidence type="ECO:0000259" key="1">
    <source>
        <dbReference type="Pfam" id="PF10108"/>
    </source>
</evidence>
<dbReference type="EMBL" id="UGPY01000001">
    <property type="protein sequence ID" value="STY98299.1"/>
    <property type="molecule type" value="Genomic_DNA"/>
</dbReference>
<dbReference type="GO" id="GO:0003676">
    <property type="term" value="F:nucleic acid binding"/>
    <property type="evidence" value="ECO:0007669"/>
    <property type="project" value="InterPro"/>
</dbReference>
<name>A0A378QC41_FAUOS</name>
<dbReference type="Gene3D" id="3.30.420.10">
    <property type="entry name" value="Ribonuclease H-like superfamily/Ribonuclease H"/>
    <property type="match status" value="1"/>
</dbReference>
<sequence>MATPAPILVFDIETIPDVATGKRLYPELAGLSDNDAMTKLMALREQDVGHPFMPLPLHQIACLSVLWVAGGKMTLKSLSLADHSEAQIIQTFFNAIEKNPLLVSWNGKGFDIPVMVYRALQHGLTAPKLFSQTGEMRYNNYINRYHDRHTDLMVKLAMNSTSQKLDVVASLCGFAGKQALDGYDVVPMVQAEAWDKLTTYCESDVLNTWLIFLRYQRLTGQFSAEQSEQWESTTRDHLQSFTNQDNSLRHDKFLQAWQPASNLAADQHVTHVTDIAITQPSSDTPTTQVESP</sequence>
<organism evidence="2 3">
    <name type="scientific">Faucicola osloensis</name>
    <name type="common">Moraxella osloensis</name>
    <dbReference type="NCBI Taxonomy" id="34062"/>
    <lineage>
        <taxon>Bacteria</taxon>
        <taxon>Pseudomonadati</taxon>
        <taxon>Pseudomonadota</taxon>
        <taxon>Gammaproteobacteria</taxon>
        <taxon>Moraxellales</taxon>
        <taxon>Moraxellaceae</taxon>
        <taxon>Faucicola</taxon>
    </lineage>
</organism>
<dbReference type="Pfam" id="PF10108">
    <property type="entry name" value="DNA_pol_B_exo2"/>
    <property type="match status" value="1"/>
</dbReference>
<keyword evidence="2" id="KW-0378">Hydrolase</keyword>
<dbReference type="KEGG" id="mos:AXE82_07650"/>
<dbReference type="SUPFAM" id="SSF53098">
    <property type="entry name" value="Ribonuclease H-like"/>
    <property type="match status" value="1"/>
</dbReference>
<dbReference type="InterPro" id="IPR012337">
    <property type="entry name" value="RNaseH-like_sf"/>
</dbReference>
<keyword evidence="2" id="KW-0269">Exonuclease</keyword>
<dbReference type="GO" id="GO:0004527">
    <property type="term" value="F:exonuclease activity"/>
    <property type="evidence" value="ECO:0007669"/>
    <property type="project" value="UniProtKB-KW"/>
</dbReference>
<dbReference type="GeneID" id="35778960"/>
<accession>A0A378QC41</accession>
<feature type="domain" description="Predicted 3'-5' exonuclease PolB-like" evidence="1">
    <location>
        <begin position="51"/>
        <end position="257"/>
    </location>
</feature>
<dbReference type="InterPro" id="IPR036397">
    <property type="entry name" value="RNaseH_sf"/>
</dbReference>
<keyword evidence="2" id="KW-0540">Nuclease</keyword>
<gene>
    <name evidence="2" type="ORF">NCTC10465_02108</name>
</gene>
<dbReference type="AlphaFoldDB" id="A0A378QC41"/>
<dbReference type="InterPro" id="IPR019288">
    <property type="entry name" value="3'-5'_exonuclease_PolB-like"/>
</dbReference>